<evidence type="ECO:0000313" key="8">
    <source>
        <dbReference type="Proteomes" id="UP000823641"/>
    </source>
</evidence>
<dbReference type="InterPro" id="IPR012340">
    <property type="entry name" value="NA-bd_OB-fold"/>
</dbReference>
<feature type="domain" description="NfeD-like C-terminal" evidence="6">
    <location>
        <begin position="101"/>
        <end position="152"/>
    </location>
</feature>
<dbReference type="Gene3D" id="2.40.50.140">
    <property type="entry name" value="Nucleic acid-binding proteins"/>
    <property type="match status" value="1"/>
</dbReference>
<dbReference type="Pfam" id="PF01957">
    <property type="entry name" value="NfeD"/>
    <property type="match status" value="1"/>
</dbReference>
<evidence type="ECO:0000256" key="1">
    <source>
        <dbReference type="ARBA" id="ARBA00004141"/>
    </source>
</evidence>
<evidence type="ECO:0000256" key="5">
    <source>
        <dbReference type="SAM" id="Phobius"/>
    </source>
</evidence>
<dbReference type="Proteomes" id="UP000823641">
    <property type="component" value="Unassembled WGS sequence"/>
</dbReference>
<dbReference type="PANTHER" id="PTHR33507:SF3">
    <property type="entry name" value="INNER MEMBRANE PROTEIN YBBJ"/>
    <property type="match status" value="1"/>
</dbReference>
<reference evidence="7" key="1">
    <citation type="submission" date="2020-10" db="EMBL/GenBank/DDBJ databases">
        <authorList>
            <person name="Gilroy R."/>
        </authorList>
    </citation>
    <scope>NUCLEOTIDE SEQUENCE</scope>
    <source>
        <strain evidence="7">G3-3990</strain>
    </source>
</reference>
<dbReference type="PANTHER" id="PTHR33507">
    <property type="entry name" value="INNER MEMBRANE PROTEIN YBBJ"/>
    <property type="match status" value="1"/>
</dbReference>
<dbReference type="EMBL" id="JADIMG010000019">
    <property type="protein sequence ID" value="MBO8459097.1"/>
    <property type="molecule type" value="Genomic_DNA"/>
</dbReference>
<protein>
    <submittedName>
        <fullName evidence="7">NfeD family protein</fullName>
    </submittedName>
</protein>
<dbReference type="InterPro" id="IPR002810">
    <property type="entry name" value="NfeD-like_C"/>
</dbReference>
<accession>A0A9D9HRU5</accession>
<keyword evidence="4 5" id="KW-0472">Membrane</keyword>
<organism evidence="7 8">
    <name type="scientific">Candidatus Gallipaludibacter merdavium</name>
    <dbReference type="NCBI Taxonomy" id="2840839"/>
    <lineage>
        <taxon>Bacteria</taxon>
        <taxon>Pseudomonadati</taxon>
        <taxon>Bacteroidota</taxon>
        <taxon>Bacteroidia</taxon>
        <taxon>Bacteroidales</taxon>
        <taxon>Candidatus Gallipaludibacter</taxon>
    </lineage>
</organism>
<evidence type="ECO:0000313" key="7">
    <source>
        <dbReference type="EMBL" id="MBO8459097.1"/>
    </source>
</evidence>
<dbReference type="InterPro" id="IPR052165">
    <property type="entry name" value="Membrane_assoc_protease"/>
</dbReference>
<reference evidence="7" key="2">
    <citation type="journal article" date="2021" name="PeerJ">
        <title>Extensive microbial diversity within the chicken gut microbiome revealed by metagenomics and culture.</title>
        <authorList>
            <person name="Gilroy R."/>
            <person name="Ravi A."/>
            <person name="Getino M."/>
            <person name="Pursley I."/>
            <person name="Horton D.L."/>
            <person name="Alikhan N.F."/>
            <person name="Baker D."/>
            <person name="Gharbi K."/>
            <person name="Hall N."/>
            <person name="Watson M."/>
            <person name="Adriaenssens E.M."/>
            <person name="Foster-Nyarko E."/>
            <person name="Jarju S."/>
            <person name="Secka A."/>
            <person name="Antonio M."/>
            <person name="Oren A."/>
            <person name="Chaudhuri R.R."/>
            <person name="La Ragione R."/>
            <person name="Hildebrand F."/>
            <person name="Pallen M.J."/>
        </authorList>
    </citation>
    <scope>NUCLEOTIDE SEQUENCE</scope>
    <source>
        <strain evidence="7">G3-3990</strain>
    </source>
</reference>
<evidence type="ECO:0000256" key="2">
    <source>
        <dbReference type="ARBA" id="ARBA00022692"/>
    </source>
</evidence>
<evidence type="ECO:0000256" key="4">
    <source>
        <dbReference type="ARBA" id="ARBA00023136"/>
    </source>
</evidence>
<proteinExistence type="predicted"/>
<feature type="transmembrane region" description="Helical" evidence="5">
    <location>
        <begin position="50"/>
        <end position="74"/>
    </location>
</feature>
<gene>
    <name evidence="7" type="ORF">IAA73_02005</name>
</gene>
<sequence length="154" mass="16553">MLLILIVALLVITALLLFIVELFLIPGISIAGIAATLSMAASVYLAYTQIGALAGHITLFANIIIIALAIYFFLKSKTLDKMALKTKIDTKIDLIQNNLKVGQQGTTISRLAPMGKILIDGKPFEARSQGEFIPEDTTIVIIAIDGNIATVKEI</sequence>
<keyword evidence="2 5" id="KW-0812">Transmembrane</keyword>
<comment type="caution">
    <text evidence="7">The sequence shown here is derived from an EMBL/GenBank/DDBJ whole genome shotgun (WGS) entry which is preliminary data.</text>
</comment>
<evidence type="ECO:0000256" key="3">
    <source>
        <dbReference type="ARBA" id="ARBA00022989"/>
    </source>
</evidence>
<evidence type="ECO:0000259" key="6">
    <source>
        <dbReference type="Pfam" id="PF01957"/>
    </source>
</evidence>
<comment type="subcellular location">
    <subcellularLocation>
        <location evidence="1">Membrane</location>
        <topology evidence="1">Multi-pass membrane protein</topology>
    </subcellularLocation>
</comment>
<keyword evidence="3 5" id="KW-1133">Transmembrane helix</keyword>
<name>A0A9D9HRU5_9BACT</name>
<dbReference type="GO" id="GO:0005886">
    <property type="term" value="C:plasma membrane"/>
    <property type="evidence" value="ECO:0007669"/>
    <property type="project" value="TreeGrafter"/>
</dbReference>
<dbReference type="AlphaFoldDB" id="A0A9D9HRU5"/>